<dbReference type="InterPro" id="IPR047817">
    <property type="entry name" value="ABC2_TM_bact-type"/>
</dbReference>
<dbReference type="PROSITE" id="PS51012">
    <property type="entry name" value="ABC_TM2"/>
    <property type="match status" value="1"/>
</dbReference>
<dbReference type="SUPFAM" id="SSF52540">
    <property type="entry name" value="P-loop containing nucleoside triphosphate hydrolases"/>
    <property type="match status" value="2"/>
</dbReference>
<dbReference type="InterPro" id="IPR003439">
    <property type="entry name" value="ABC_transporter-like_ATP-bd"/>
</dbReference>
<name>A0A2S7K2B7_9PROT</name>
<evidence type="ECO:0000256" key="6">
    <source>
        <dbReference type="ARBA" id="ARBA00023136"/>
    </source>
</evidence>
<dbReference type="Proteomes" id="UP000239504">
    <property type="component" value="Unassembled WGS sequence"/>
</dbReference>
<dbReference type="GO" id="GO:0005524">
    <property type="term" value="F:ATP binding"/>
    <property type="evidence" value="ECO:0007669"/>
    <property type="project" value="UniProtKB-KW"/>
</dbReference>
<dbReference type="PROSITE" id="PS00211">
    <property type="entry name" value="ABC_TRANSPORTER_1"/>
    <property type="match status" value="1"/>
</dbReference>
<feature type="transmembrane region" description="Helical" evidence="8">
    <location>
        <begin position="797"/>
        <end position="821"/>
    </location>
</feature>
<dbReference type="AlphaFoldDB" id="A0A2S7K2B7"/>
<dbReference type="InterPro" id="IPR003593">
    <property type="entry name" value="AAA+_ATPase"/>
</dbReference>
<protein>
    <submittedName>
        <fullName evidence="11">Multidrug ABC transporter ATP-binding protein</fullName>
    </submittedName>
</protein>
<evidence type="ECO:0000256" key="8">
    <source>
        <dbReference type="SAM" id="Phobius"/>
    </source>
</evidence>
<accession>A0A2S7K2B7</accession>
<evidence type="ECO:0000256" key="3">
    <source>
        <dbReference type="ARBA" id="ARBA00022741"/>
    </source>
</evidence>
<dbReference type="CDD" id="cd03230">
    <property type="entry name" value="ABC_DR_subfamily_A"/>
    <property type="match status" value="1"/>
</dbReference>
<evidence type="ECO:0000256" key="1">
    <source>
        <dbReference type="ARBA" id="ARBA00004141"/>
    </source>
</evidence>
<dbReference type="GO" id="GO:0016020">
    <property type="term" value="C:membrane"/>
    <property type="evidence" value="ECO:0007669"/>
    <property type="project" value="UniProtKB-SubCell"/>
</dbReference>
<keyword evidence="3" id="KW-0547">Nucleotide-binding</keyword>
<evidence type="ECO:0000313" key="11">
    <source>
        <dbReference type="EMBL" id="PQA86655.1"/>
    </source>
</evidence>
<feature type="transmembrane region" description="Helical" evidence="8">
    <location>
        <begin position="720"/>
        <end position="743"/>
    </location>
</feature>
<keyword evidence="12" id="KW-1185">Reference proteome</keyword>
<dbReference type="OrthoDB" id="9805029at2"/>
<evidence type="ECO:0000259" key="9">
    <source>
        <dbReference type="PROSITE" id="PS50893"/>
    </source>
</evidence>
<evidence type="ECO:0000313" key="12">
    <source>
        <dbReference type="Proteomes" id="UP000239504"/>
    </source>
</evidence>
<dbReference type="PANTHER" id="PTHR43038:SF4">
    <property type="entry name" value="RIBOSOME-ASSOCIATED ATPASE"/>
    <property type="match status" value="1"/>
</dbReference>
<keyword evidence="6 8" id="KW-0472">Membrane</keyword>
<dbReference type="RefSeq" id="WP_104831130.1">
    <property type="nucleotide sequence ID" value="NZ_PJCH01000013.1"/>
</dbReference>
<keyword evidence="4 11" id="KW-0067">ATP-binding</keyword>
<evidence type="ECO:0000256" key="4">
    <source>
        <dbReference type="ARBA" id="ARBA00022840"/>
    </source>
</evidence>
<gene>
    <name evidence="11" type="ORF">CW354_16120</name>
</gene>
<dbReference type="GO" id="GO:0140359">
    <property type="term" value="F:ABC-type transporter activity"/>
    <property type="evidence" value="ECO:0007669"/>
    <property type="project" value="InterPro"/>
</dbReference>
<sequence length="915" mass="100050">MAADPTIISARNVTHRYRGVVAIDNLSVSFPSGKLAGLIGPDGAGKSTLLGLIAGARRIQTGEISVLGGSAANAAHLADMRKRVAYMPQGLGRNLYMELTVRENLEFFGRLFGLPRKDRADRIAALLRATGLDPFPDRAAGKLSGGMKQKLGLCAALIHDPELLILDEPTTGVDPLARKQFWDLINEIRSRRENLNVIVATAYMPEAEQFDWLMAMEAGQVLACGAPQALKEKMGVESIEEAFVALRPTPNPERPAQRHESSSSATDGGEISISAHGLTRRFDDFTAVDSVDFEIRKGEIFGFVGSNGCGKTTTMKMLTGLLDPSEGEARLFDEPVDARDIGMRRRIGYMSQSFSLYGELTVRQNLDLHARLYDLAPDRKAGRIDNLIEWLGLAKYDTKTARDLPLGVRQRLSLAVAVIHEPEVLILDEPTSGVDPAARDRFWDFLVELSRDKGVTIFISTHYLNEAERCDRVALMHAGRVLATDTPAALARAEGAATLDDAFVSVLMRAAGERTDEVRRNAEGLGRAAESAAARRNLSRRFSPSRIVAYAHREALELRRDPIRLTFAVLGTAILMVIFGYGITLDVEDIPYAVLDYDQTPGSREYLRSFSGSRYFLEKEPIADMAALDRRLKSNDISVAIIVPDGFGKDVKSGRPAEVSVWIDGAMPFRATTIRGYVEALHQYYLLDLISGGTAPTSAASPVRVEPRFRYNQSFESINAMAPAVIALLLLFIPAMLTAVGVVREKELGSITNFYVTPVTRVEFLLGKQLPYVALGILNFLFLTFMSVYLFNVPVKGSFLTLLLGSFLYVGGATAFGLFVSTFTRTQVAALFGSALLTMIPATMFSGLIHPVTSLEGAARAVGQGFPMTYFLKVSQGVFMKDLGFMELRAHLVALAIFIPVLIGLSAMLLSKQSR</sequence>
<keyword evidence="5 8" id="KW-1133">Transmembrane helix</keyword>
<dbReference type="InterPro" id="IPR013525">
    <property type="entry name" value="ABC2_TM"/>
</dbReference>
<dbReference type="NCBIfam" id="NF033858">
    <property type="entry name" value="ABC2_perm_RbbA"/>
    <property type="match status" value="1"/>
</dbReference>
<evidence type="ECO:0000259" key="10">
    <source>
        <dbReference type="PROSITE" id="PS51012"/>
    </source>
</evidence>
<organism evidence="11 12">
    <name type="scientific">Hyphococcus luteus</name>
    <dbReference type="NCBI Taxonomy" id="2058213"/>
    <lineage>
        <taxon>Bacteria</taxon>
        <taxon>Pseudomonadati</taxon>
        <taxon>Pseudomonadota</taxon>
        <taxon>Alphaproteobacteria</taxon>
        <taxon>Parvularculales</taxon>
        <taxon>Parvularculaceae</taxon>
        <taxon>Hyphococcus</taxon>
    </lineage>
</organism>
<evidence type="ECO:0000256" key="5">
    <source>
        <dbReference type="ARBA" id="ARBA00022989"/>
    </source>
</evidence>
<dbReference type="Gene3D" id="3.40.1710.10">
    <property type="entry name" value="abc type-2 transporter like domain"/>
    <property type="match status" value="1"/>
</dbReference>
<dbReference type="Pfam" id="PF00005">
    <property type="entry name" value="ABC_tran"/>
    <property type="match status" value="2"/>
</dbReference>
<feature type="region of interest" description="Disordered" evidence="7">
    <location>
        <begin position="247"/>
        <end position="270"/>
    </location>
</feature>
<feature type="domain" description="ABC transporter" evidence="9">
    <location>
        <begin position="8"/>
        <end position="243"/>
    </location>
</feature>
<proteinExistence type="predicted"/>
<dbReference type="GO" id="GO:0016887">
    <property type="term" value="F:ATP hydrolysis activity"/>
    <property type="evidence" value="ECO:0007669"/>
    <property type="project" value="InterPro"/>
</dbReference>
<feature type="domain" description="ABC transporter" evidence="9">
    <location>
        <begin position="273"/>
        <end position="503"/>
    </location>
</feature>
<dbReference type="InterPro" id="IPR047651">
    <property type="entry name" value="ABC2_perm_RbbA"/>
</dbReference>
<dbReference type="InterPro" id="IPR027417">
    <property type="entry name" value="P-loop_NTPase"/>
</dbReference>
<keyword evidence="2 8" id="KW-0812">Transmembrane</keyword>
<evidence type="ECO:0000256" key="7">
    <source>
        <dbReference type="SAM" id="MobiDB-lite"/>
    </source>
</evidence>
<feature type="transmembrane region" description="Helical" evidence="8">
    <location>
        <begin position="770"/>
        <end position="791"/>
    </location>
</feature>
<comment type="caution">
    <text evidence="11">The sequence shown here is derived from an EMBL/GenBank/DDBJ whole genome shotgun (WGS) entry which is preliminary data.</text>
</comment>
<dbReference type="EMBL" id="PJCH01000013">
    <property type="protein sequence ID" value="PQA86655.1"/>
    <property type="molecule type" value="Genomic_DNA"/>
</dbReference>
<dbReference type="SMART" id="SM00382">
    <property type="entry name" value="AAA"/>
    <property type="match status" value="2"/>
</dbReference>
<feature type="transmembrane region" description="Helical" evidence="8">
    <location>
        <begin position="890"/>
        <end position="910"/>
    </location>
</feature>
<dbReference type="PROSITE" id="PS50893">
    <property type="entry name" value="ABC_TRANSPORTER_2"/>
    <property type="match status" value="2"/>
</dbReference>
<evidence type="ECO:0000256" key="2">
    <source>
        <dbReference type="ARBA" id="ARBA00022692"/>
    </source>
</evidence>
<reference evidence="11 12" key="1">
    <citation type="submission" date="2017-12" db="EMBL/GenBank/DDBJ databases">
        <authorList>
            <person name="Hurst M.R.H."/>
        </authorList>
    </citation>
    <scope>NUCLEOTIDE SEQUENCE [LARGE SCALE GENOMIC DNA]</scope>
    <source>
        <strain evidence="11 12">SY-3-19</strain>
    </source>
</reference>
<dbReference type="Pfam" id="PF12698">
    <property type="entry name" value="ABC2_membrane_3"/>
    <property type="match status" value="1"/>
</dbReference>
<feature type="domain" description="ABC transmembrane type-2" evidence="10">
    <location>
        <begin position="671"/>
        <end position="913"/>
    </location>
</feature>
<comment type="subcellular location">
    <subcellularLocation>
        <location evidence="1">Membrane</location>
        <topology evidence="1">Multi-pass membrane protein</topology>
    </subcellularLocation>
</comment>
<dbReference type="PANTHER" id="PTHR43038">
    <property type="entry name" value="ATP-BINDING CASSETTE, SUB-FAMILY H, MEMBER 1"/>
    <property type="match status" value="1"/>
</dbReference>
<dbReference type="InterPro" id="IPR017871">
    <property type="entry name" value="ABC_transporter-like_CS"/>
</dbReference>
<feature type="transmembrane region" description="Helical" evidence="8">
    <location>
        <begin position="828"/>
        <end position="849"/>
    </location>
</feature>
<dbReference type="Gene3D" id="3.40.50.300">
    <property type="entry name" value="P-loop containing nucleotide triphosphate hydrolases"/>
    <property type="match status" value="2"/>
</dbReference>